<dbReference type="CDD" id="cd02440">
    <property type="entry name" value="AdoMet_MTases"/>
    <property type="match status" value="1"/>
</dbReference>
<keyword evidence="1" id="KW-0474">Menaquinone biosynthesis</keyword>
<evidence type="ECO:0000256" key="1">
    <source>
        <dbReference type="ARBA" id="ARBA00022428"/>
    </source>
</evidence>
<protein>
    <recommendedName>
        <fullName evidence="2">Methyltransferase domain-containing protein</fullName>
    </recommendedName>
</protein>
<accession>A0A6M5Z539</accession>
<dbReference type="KEGG" id="ftj:FTUN_8825"/>
<dbReference type="InterPro" id="IPR004033">
    <property type="entry name" value="UbiE/COQ5_MeTrFase"/>
</dbReference>
<dbReference type="GO" id="GO:0008168">
    <property type="term" value="F:methyltransferase activity"/>
    <property type="evidence" value="ECO:0007669"/>
    <property type="project" value="InterPro"/>
</dbReference>
<evidence type="ECO:0000313" key="3">
    <source>
        <dbReference type="EMBL" id="QJX01186.1"/>
    </source>
</evidence>
<dbReference type="EMBL" id="CP053452">
    <property type="protein sequence ID" value="QJX01186.1"/>
    <property type="molecule type" value="Genomic_DNA"/>
</dbReference>
<feature type="domain" description="Methyltransferase" evidence="2">
    <location>
        <begin position="46"/>
        <end position="142"/>
    </location>
</feature>
<evidence type="ECO:0000313" key="4">
    <source>
        <dbReference type="Proteomes" id="UP000503447"/>
    </source>
</evidence>
<dbReference type="Gene3D" id="3.40.50.150">
    <property type="entry name" value="Vaccinia Virus protein VP39"/>
    <property type="match status" value="1"/>
</dbReference>
<name>A0A6M5Z539_9BACT</name>
<dbReference type="GO" id="GO:0009234">
    <property type="term" value="P:menaquinone biosynthetic process"/>
    <property type="evidence" value="ECO:0007669"/>
    <property type="project" value="UniProtKB-KW"/>
</dbReference>
<dbReference type="Pfam" id="PF13649">
    <property type="entry name" value="Methyltransf_25"/>
    <property type="match status" value="1"/>
</dbReference>
<dbReference type="InterPro" id="IPR041698">
    <property type="entry name" value="Methyltransf_25"/>
</dbReference>
<reference evidence="4" key="1">
    <citation type="submission" date="2020-05" db="EMBL/GenBank/DDBJ databases">
        <title>Frigoriglobus tundricola gen. nov., sp. nov., a psychrotolerant cellulolytic planctomycete of the family Gemmataceae with two divergent copies of 16S rRNA gene.</title>
        <authorList>
            <person name="Kulichevskaya I.S."/>
            <person name="Ivanova A.A."/>
            <person name="Naumoff D.G."/>
            <person name="Beletsky A.V."/>
            <person name="Rijpstra W.I.C."/>
            <person name="Sinninghe Damste J.S."/>
            <person name="Mardanov A.V."/>
            <person name="Ravin N.V."/>
            <person name="Dedysh S.N."/>
        </authorList>
    </citation>
    <scope>NUCLEOTIDE SEQUENCE [LARGE SCALE GENOMIC DNA]</scope>
    <source>
        <strain evidence="4">PL17</strain>
    </source>
</reference>
<organism evidence="3 4">
    <name type="scientific">Frigoriglobus tundricola</name>
    <dbReference type="NCBI Taxonomy" id="2774151"/>
    <lineage>
        <taxon>Bacteria</taxon>
        <taxon>Pseudomonadati</taxon>
        <taxon>Planctomycetota</taxon>
        <taxon>Planctomycetia</taxon>
        <taxon>Gemmatales</taxon>
        <taxon>Gemmataceae</taxon>
        <taxon>Frigoriglobus</taxon>
    </lineage>
</organism>
<dbReference type="RefSeq" id="WP_171475784.1">
    <property type="nucleotide sequence ID" value="NZ_CP053452.2"/>
</dbReference>
<proteinExistence type="predicted"/>
<dbReference type="PROSITE" id="PS51608">
    <property type="entry name" value="SAM_MT_UBIE"/>
    <property type="match status" value="1"/>
</dbReference>
<dbReference type="AlphaFoldDB" id="A0A6M5Z539"/>
<dbReference type="Proteomes" id="UP000503447">
    <property type="component" value="Chromosome"/>
</dbReference>
<gene>
    <name evidence="3" type="ORF">FTUN_8825</name>
</gene>
<sequence>MTDHEYKQRLAENFDARSLDYNTNNFHGRLAERVVALARPQPDDVVLDIATGTGLAALAAARLVGAGGRVVGVDVSPGMLAGAKQAVEAAGAKNVELVQADAEEKTFPAASFDVVLCVSSLPYFTDIPAALKTWHGYLKSGGRVAFNCWSAGSYVTGSLVRAVAARHGIVMPVTGEEIGSPDRCRAVLAAAGFVDPDVVVEPTGQHFVPMAQVERAWDGWVKNPVFHPRNPDAAAKLLGLRDEYLTEARSRATEQGVWDEMTAYFVVGKKA</sequence>
<dbReference type="SUPFAM" id="SSF53335">
    <property type="entry name" value="S-adenosyl-L-methionine-dependent methyltransferases"/>
    <property type="match status" value="1"/>
</dbReference>
<evidence type="ECO:0000259" key="2">
    <source>
        <dbReference type="Pfam" id="PF13649"/>
    </source>
</evidence>
<dbReference type="InterPro" id="IPR029063">
    <property type="entry name" value="SAM-dependent_MTases_sf"/>
</dbReference>
<keyword evidence="4" id="KW-1185">Reference proteome</keyword>
<dbReference type="PANTHER" id="PTHR42912">
    <property type="entry name" value="METHYLTRANSFERASE"/>
    <property type="match status" value="1"/>
</dbReference>
<dbReference type="InterPro" id="IPR050508">
    <property type="entry name" value="Methyltransf_Superfamily"/>
</dbReference>